<comment type="caution">
    <text evidence="4">The sequence shown here is derived from an EMBL/GenBank/DDBJ whole genome shotgun (WGS) entry which is preliminary data.</text>
</comment>
<dbReference type="Proteomes" id="UP000631114">
    <property type="component" value="Unassembled WGS sequence"/>
</dbReference>
<evidence type="ECO:0000256" key="1">
    <source>
        <dbReference type="ARBA" id="ARBA00011073"/>
    </source>
</evidence>
<proteinExistence type="inferred from homology"/>
<organism evidence="4 5">
    <name type="scientific">Coptis chinensis</name>
    <dbReference type="NCBI Taxonomy" id="261450"/>
    <lineage>
        <taxon>Eukaryota</taxon>
        <taxon>Viridiplantae</taxon>
        <taxon>Streptophyta</taxon>
        <taxon>Embryophyta</taxon>
        <taxon>Tracheophyta</taxon>
        <taxon>Spermatophyta</taxon>
        <taxon>Magnoliopsida</taxon>
        <taxon>Ranunculales</taxon>
        <taxon>Ranunculaceae</taxon>
        <taxon>Coptidoideae</taxon>
        <taxon>Coptis</taxon>
    </lineage>
</organism>
<dbReference type="SUPFAM" id="SSF52743">
    <property type="entry name" value="Subtilisin-like"/>
    <property type="match status" value="1"/>
</dbReference>
<keyword evidence="3" id="KW-0812">Transmembrane</keyword>
<dbReference type="InterPro" id="IPR045051">
    <property type="entry name" value="SBT"/>
</dbReference>
<dbReference type="EMBL" id="JADFTS010000007">
    <property type="protein sequence ID" value="KAF9598899.1"/>
    <property type="molecule type" value="Genomic_DNA"/>
</dbReference>
<keyword evidence="5" id="KW-1185">Reference proteome</keyword>
<accession>A0A835LPJ3</accession>
<gene>
    <name evidence="4" type="ORF">IFM89_032753</name>
</gene>
<reference evidence="4 5" key="1">
    <citation type="submission" date="2020-10" db="EMBL/GenBank/DDBJ databases">
        <title>The Coptis chinensis genome and diversification of protoberbering-type alkaloids.</title>
        <authorList>
            <person name="Wang B."/>
            <person name="Shu S."/>
            <person name="Song C."/>
            <person name="Liu Y."/>
        </authorList>
    </citation>
    <scope>NUCLEOTIDE SEQUENCE [LARGE SCALE GENOMIC DNA]</scope>
    <source>
        <strain evidence="4">HL-2020</strain>
        <tissue evidence="4">Leaf</tissue>
    </source>
</reference>
<dbReference type="OrthoDB" id="4803627at2759"/>
<evidence type="ECO:0000313" key="5">
    <source>
        <dbReference type="Proteomes" id="UP000631114"/>
    </source>
</evidence>
<dbReference type="CDD" id="cd02120">
    <property type="entry name" value="PA_subtilisin_like"/>
    <property type="match status" value="1"/>
</dbReference>
<evidence type="ECO:0000256" key="3">
    <source>
        <dbReference type="SAM" id="Phobius"/>
    </source>
</evidence>
<dbReference type="PANTHER" id="PTHR10795">
    <property type="entry name" value="PROPROTEIN CONVERTASE SUBTILISIN/KEXIN"/>
    <property type="match status" value="1"/>
</dbReference>
<dbReference type="InterPro" id="IPR036852">
    <property type="entry name" value="Peptidase_S8/S53_dom_sf"/>
</dbReference>
<keyword evidence="3" id="KW-1133">Transmembrane helix</keyword>
<dbReference type="Gene3D" id="3.50.30.30">
    <property type="match status" value="1"/>
</dbReference>
<keyword evidence="2" id="KW-0732">Signal</keyword>
<dbReference type="AlphaFoldDB" id="A0A835LPJ3"/>
<feature type="transmembrane region" description="Helical" evidence="3">
    <location>
        <begin position="45"/>
        <end position="68"/>
    </location>
</feature>
<evidence type="ECO:0000256" key="2">
    <source>
        <dbReference type="ARBA" id="ARBA00022729"/>
    </source>
</evidence>
<keyword evidence="3" id="KW-0472">Membrane</keyword>
<evidence type="ECO:0000313" key="4">
    <source>
        <dbReference type="EMBL" id="KAF9598899.1"/>
    </source>
</evidence>
<protein>
    <submittedName>
        <fullName evidence="4">Uncharacterized protein</fullName>
    </submittedName>
</protein>
<sequence length="244" mass="27127">MTHTLHPRQLDVKLKTSATMVFLKELHRELFHLLGLLCTKCAGKLLAWSMTSLLLLMTQLLMELIYYLSQLGGRIFTRLIILKLQLLSGHFMPCSMEFSHRSASAGDRGFLSVTVQSGAPWILTVAASTMDRKFITNITLGNNKTLTGPAINVFPTSEKFYPVVQDGFCLPGEMNPNLTKRNIVFCNPTDLGIDGSGPLVYGTYGTIMIARNEEQDVPYSYPLPATAVNYTDSEYIASYISSTR</sequence>
<dbReference type="GO" id="GO:0006508">
    <property type="term" value="P:proteolysis"/>
    <property type="evidence" value="ECO:0007669"/>
    <property type="project" value="InterPro"/>
</dbReference>
<dbReference type="GO" id="GO:0004252">
    <property type="term" value="F:serine-type endopeptidase activity"/>
    <property type="evidence" value="ECO:0007669"/>
    <property type="project" value="InterPro"/>
</dbReference>
<name>A0A835LPJ3_9MAGN</name>
<comment type="similarity">
    <text evidence="1">Belongs to the peptidase S8 family.</text>
</comment>